<evidence type="ECO:0000313" key="1">
    <source>
        <dbReference type="EMBL" id="KAK3595673.1"/>
    </source>
</evidence>
<reference evidence="1" key="1">
    <citation type="journal article" date="2021" name="Genome Biol. Evol.">
        <title>A High-Quality Reference Genome for a Parasitic Bivalve with Doubly Uniparental Inheritance (Bivalvia: Unionida).</title>
        <authorList>
            <person name="Smith C.H."/>
        </authorList>
    </citation>
    <scope>NUCLEOTIDE SEQUENCE</scope>
    <source>
        <strain evidence="1">CHS0354</strain>
    </source>
</reference>
<keyword evidence="2" id="KW-1185">Reference proteome</keyword>
<accession>A0AAE0SQD0</accession>
<comment type="caution">
    <text evidence="1">The sequence shown here is derived from an EMBL/GenBank/DDBJ whole genome shotgun (WGS) entry which is preliminary data.</text>
</comment>
<reference evidence="1" key="3">
    <citation type="submission" date="2023-05" db="EMBL/GenBank/DDBJ databases">
        <authorList>
            <person name="Smith C.H."/>
        </authorList>
    </citation>
    <scope>NUCLEOTIDE SEQUENCE</scope>
    <source>
        <strain evidence="1">CHS0354</strain>
        <tissue evidence="1">Mantle</tissue>
    </source>
</reference>
<evidence type="ECO:0000313" key="2">
    <source>
        <dbReference type="Proteomes" id="UP001195483"/>
    </source>
</evidence>
<gene>
    <name evidence="1" type="ORF">CHS0354_026889</name>
</gene>
<dbReference type="EMBL" id="JAEAOA010001600">
    <property type="protein sequence ID" value="KAK3595673.1"/>
    <property type="molecule type" value="Genomic_DNA"/>
</dbReference>
<dbReference type="AlphaFoldDB" id="A0AAE0SQD0"/>
<protein>
    <submittedName>
        <fullName evidence="1">Uncharacterized protein</fullName>
    </submittedName>
</protein>
<reference evidence="1" key="2">
    <citation type="journal article" date="2021" name="Genome Biol. Evol.">
        <title>Developing a high-quality reference genome for a parasitic bivalve with doubly uniparental inheritance (Bivalvia: Unionida).</title>
        <authorList>
            <person name="Smith C.H."/>
        </authorList>
    </citation>
    <scope>NUCLEOTIDE SEQUENCE</scope>
    <source>
        <strain evidence="1">CHS0354</strain>
        <tissue evidence="1">Mantle</tissue>
    </source>
</reference>
<sequence>MTLVYDYIYDSGSSRGGGASSNSNTIVLTSANKKSSDTRVSLQNSKQITDTLYCSYKRDGCGYYFDASRCSFIKLSLIP</sequence>
<name>A0AAE0SQD0_9BIVA</name>
<proteinExistence type="predicted"/>
<dbReference type="Proteomes" id="UP001195483">
    <property type="component" value="Unassembled WGS sequence"/>
</dbReference>
<organism evidence="1 2">
    <name type="scientific">Potamilus streckersoni</name>
    <dbReference type="NCBI Taxonomy" id="2493646"/>
    <lineage>
        <taxon>Eukaryota</taxon>
        <taxon>Metazoa</taxon>
        <taxon>Spiralia</taxon>
        <taxon>Lophotrochozoa</taxon>
        <taxon>Mollusca</taxon>
        <taxon>Bivalvia</taxon>
        <taxon>Autobranchia</taxon>
        <taxon>Heteroconchia</taxon>
        <taxon>Palaeoheterodonta</taxon>
        <taxon>Unionida</taxon>
        <taxon>Unionoidea</taxon>
        <taxon>Unionidae</taxon>
        <taxon>Ambleminae</taxon>
        <taxon>Lampsilini</taxon>
        <taxon>Potamilus</taxon>
    </lineage>
</organism>